<evidence type="ECO:0000256" key="1">
    <source>
        <dbReference type="ARBA" id="ARBA00001933"/>
    </source>
</evidence>
<dbReference type="Pfam" id="PF00155">
    <property type="entry name" value="Aminotran_1_2"/>
    <property type="match status" value="1"/>
</dbReference>
<comment type="similarity">
    <text evidence="2">Belongs to the class-I pyridoxal-phosphate-dependent aminotransferase family.</text>
</comment>
<dbReference type="PANTHER" id="PTHR42790">
    <property type="entry name" value="AMINOTRANSFERASE"/>
    <property type="match status" value="1"/>
</dbReference>
<evidence type="ECO:0000256" key="4">
    <source>
        <dbReference type="ARBA" id="ARBA00022576"/>
    </source>
</evidence>
<evidence type="ECO:0000256" key="6">
    <source>
        <dbReference type="ARBA" id="ARBA00022898"/>
    </source>
</evidence>
<dbReference type="GO" id="GO:0008483">
    <property type="term" value="F:transaminase activity"/>
    <property type="evidence" value="ECO:0007669"/>
    <property type="project" value="UniProtKB-KW"/>
</dbReference>
<dbReference type="GO" id="GO:1901605">
    <property type="term" value="P:alpha-amino acid metabolic process"/>
    <property type="evidence" value="ECO:0007669"/>
    <property type="project" value="TreeGrafter"/>
</dbReference>
<dbReference type="InterPro" id="IPR004839">
    <property type="entry name" value="Aminotransferase_I/II_large"/>
</dbReference>
<dbReference type="PANTHER" id="PTHR42790:SF19">
    <property type="entry name" value="KYNURENINE_ALPHA-AMINOADIPATE AMINOTRANSFERASE, MITOCHONDRIAL"/>
    <property type="match status" value="1"/>
</dbReference>
<keyword evidence="9" id="KW-1185">Reference proteome</keyword>
<accession>U5N6T8</accession>
<comment type="subunit">
    <text evidence="3">Homodimer.</text>
</comment>
<dbReference type="STRING" id="946483.Cenrod_0998"/>
<keyword evidence="4" id="KW-0032">Aminotransferase</keyword>
<dbReference type="GO" id="GO:0030170">
    <property type="term" value="F:pyridoxal phosphate binding"/>
    <property type="evidence" value="ECO:0007669"/>
    <property type="project" value="InterPro"/>
</dbReference>
<dbReference type="InterPro" id="IPR015422">
    <property type="entry name" value="PyrdxlP-dep_Trfase_small"/>
</dbReference>
<dbReference type="InterPro" id="IPR015424">
    <property type="entry name" value="PyrdxlP-dep_Trfase"/>
</dbReference>
<protein>
    <submittedName>
        <fullName evidence="8">Transcriptional regulator</fullName>
    </submittedName>
</protein>
<dbReference type="FunFam" id="3.40.640.10:FF:000053">
    <property type="entry name" value="Aminotransferase, class I"/>
    <property type="match status" value="1"/>
</dbReference>
<keyword evidence="5" id="KW-0808">Transferase</keyword>
<dbReference type="Gene3D" id="3.40.640.10">
    <property type="entry name" value="Type I PLP-dependent aspartate aminotransferase-like (Major domain)"/>
    <property type="match status" value="1"/>
</dbReference>
<dbReference type="Proteomes" id="UP000017184">
    <property type="component" value="Chromosome"/>
</dbReference>
<evidence type="ECO:0000313" key="9">
    <source>
        <dbReference type="Proteomes" id="UP000017184"/>
    </source>
</evidence>
<name>U5N6T8_9BURK</name>
<dbReference type="InterPro" id="IPR050859">
    <property type="entry name" value="Class-I_PLP-dep_aminotransf"/>
</dbReference>
<evidence type="ECO:0000313" key="8">
    <source>
        <dbReference type="EMBL" id="AGX87097.1"/>
    </source>
</evidence>
<feature type="domain" description="Aminotransferase class I/classII large" evidence="7">
    <location>
        <begin position="54"/>
        <end position="389"/>
    </location>
</feature>
<comment type="cofactor">
    <cofactor evidence="1">
        <name>pyridoxal 5'-phosphate</name>
        <dbReference type="ChEBI" id="CHEBI:597326"/>
    </cofactor>
</comment>
<dbReference type="eggNOG" id="COG1167">
    <property type="taxonomic scope" value="Bacteria"/>
</dbReference>
<organism evidence="8 9">
    <name type="scientific">Candidatus Symbiobacter mobilis CR</name>
    <dbReference type="NCBI Taxonomy" id="946483"/>
    <lineage>
        <taxon>Bacteria</taxon>
        <taxon>Pseudomonadati</taxon>
        <taxon>Pseudomonadota</taxon>
        <taxon>Betaproteobacteria</taxon>
        <taxon>Burkholderiales</taxon>
        <taxon>Comamonadaceae</taxon>
    </lineage>
</organism>
<evidence type="ECO:0000256" key="2">
    <source>
        <dbReference type="ARBA" id="ARBA00007441"/>
    </source>
</evidence>
<keyword evidence="6" id="KW-0663">Pyridoxal phosphate</keyword>
<sequence>MQFADRLQGVEASAIRELFKLLGKPGIVSFAGGFPDPTLFDAEGIAQASAAVLGHDAGAVLQYGATEGYPPLRTAIADMLRSQGAEVDAADLLVTTGSQQAIELLAQTLISPGDCVLVESPTFLAAIQCFRLHGANVVGVPIDGYGVDVDRLAALLATHRPKLVYLIPSFGNPSGATLTLERRLRVLELAARTQTIVVEDDPYSALYFDAPPPASLLALSAQVPGSREWLAYCGSFSKVLSPGLRVGWLVAPREWLAKATMCKQFGDVHTSNLSQAICAQYLAMGRLPSQLERMRSSYAQRAYAMADALQTRCGAELSFLAPRGGLFFWVRCAGAMQGRAQELVRAALDHGVAMVPGAPFFANDPDPSALRLSFATSDTATIQEGVRRLAAGLHALRDADCPTDATNAADSAHGAASSPA</sequence>
<reference evidence="8 9" key="1">
    <citation type="journal article" date="2013" name="Genome Biol.">
        <title>Genomic analysis reveals key aspects of prokaryotic symbiosis in the phototrophic consortium "Chlorochromatium aggregatum".</title>
        <authorList>
            <person name="Liu Z."/>
            <person name="Muller J."/>
            <person name="Li T."/>
            <person name="Alvey R.M."/>
            <person name="Vogl K."/>
            <person name="Frigaard N.U."/>
            <person name="Rockwell N.C."/>
            <person name="Boyd E.S."/>
            <person name="Tomsho L.P."/>
            <person name="Schuster S.C."/>
            <person name="Henke P."/>
            <person name="Rohde M."/>
            <person name="Overmann J."/>
            <person name="Bryant D.A."/>
        </authorList>
    </citation>
    <scope>NUCLEOTIDE SEQUENCE [LARGE SCALE GENOMIC DNA]</scope>
    <source>
        <strain evidence="8">CR</strain>
    </source>
</reference>
<dbReference type="AlphaFoldDB" id="U5N6T8"/>
<dbReference type="KEGG" id="cbx:Cenrod_0998"/>
<dbReference type="InterPro" id="IPR015421">
    <property type="entry name" value="PyrdxlP-dep_Trfase_major"/>
</dbReference>
<dbReference type="EMBL" id="CP004885">
    <property type="protein sequence ID" value="AGX87097.1"/>
    <property type="molecule type" value="Genomic_DNA"/>
</dbReference>
<evidence type="ECO:0000256" key="5">
    <source>
        <dbReference type="ARBA" id="ARBA00022679"/>
    </source>
</evidence>
<dbReference type="Gene3D" id="3.90.1150.10">
    <property type="entry name" value="Aspartate Aminotransferase, domain 1"/>
    <property type="match status" value="1"/>
</dbReference>
<dbReference type="CDD" id="cd00609">
    <property type="entry name" value="AAT_like"/>
    <property type="match status" value="1"/>
</dbReference>
<dbReference type="SUPFAM" id="SSF53383">
    <property type="entry name" value="PLP-dependent transferases"/>
    <property type="match status" value="1"/>
</dbReference>
<evidence type="ECO:0000259" key="7">
    <source>
        <dbReference type="Pfam" id="PF00155"/>
    </source>
</evidence>
<evidence type="ECO:0000256" key="3">
    <source>
        <dbReference type="ARBA" id="ARBA00011738"/>
    </source>
</evidence>
<dbReference type="HOGENOM" id="CLU_017584_0_6_4"/>
<dbReference type="OrthoDB" id="9804020at2"/>
<gene>
    <name evidence="8" type="ORF">Cenrod_0998</name>
</gene>
<dbReference type="RefSeq" id="WP_022771916.1">
    <property type="nucleotide sequence ID" value="NC_022576.1"/>
</dbReference>
<proteinExistence type="inferred from homology"/>